<dbReference type="EMBL" id="OP491958">
    <property type="protein sequence ID" value="UZV39715.1"/>
    <property type="molecule type" value="Genomic_DNA"/>
</dbReference>
<evidence type="ECO:0000313" key="2">
    <source>
        <dbReference type="Proteomes" id="UP001163735"/>
    </source>
</evidence>
<organism evidence="1 2">
    <name type="scientific">Aeromonas phage APT65</name>
    <dbReference type="NCBI Taxonomy" id="2982914"/>
    <lineage>
        <taxon>Viruses</taxon>
        <taxon>Duplodnaviria</taxon>
        <taxon>Heunggongvirae</taxon>
        <taxon>Uroviricota</taxon>
        <taxon>Caudoviricetes</taxon>
        <taxon>Aquaneticvirus</taxon>
        <taxon>Aquaneticvirus ApT65</taxon>
    </lineage>
</organism>
<sequence length="265" mass="30202">MARNMRYDHLVKNDGGQEVWRRRNNRACFAGIGWIEGEMLQLNWDFDHGSGITVEEFKQLITHFFTTGEQYGIQFEFGETYKDDPAEGRKENGDEYDGDAPWTPVVFTNLGDYPRSLFMNKLFVIRNLGRYKHHYEVYKKMVESGIPFPVAAYLGANFHANAGLAGGGGYRLITYAESIWSNRTIAEIRNAAYCRHDLMDHKGKPWNKKGGYTGVCNGIARDGRTTSKTLKVVNKGDGSFWNNKAFDGLIKLVAAKRHHKKIFDV</sequence>
<proteinExistence type="predicted"/>
<accession>A0A9E8GHW0</accession>
<dbReference type="Proteomes" id="UP001163735">
    <property type="component" value="Segment"/>
</dbReference>
<gene>
    <name evidence="1" type="ORF">APT65_00112</name>
</gene>
<protein>
    <submittedName>
        <fullName evidence="1">Uncharacterized protein</fullName>
    </submittedName>
</protein>
<keyword evidence="2" id="KW-1185">Reference proteome</keyword>
<reference evidence="1" key="1">
    <citation type="submission" date="2022-09" db="EMBL/GenBank/DDBJ databases">
        <authorList>
            <person name="Cebeci A."/>
            <person name="Ture M."/>
            <person name="Alemdag M."/>
            <person name="Altinok I."/>
        </authorList>
    </citation>
    <scope>NUCLEOTIDE SEQUENCE</scope>
</reference>
<name>A0A9E8GHW0_9CAUD</name>
<evidence type="ECO:0000313" key="1">
    <source>
        <dbReference type="EMBL" id="UZV39715.1"/>
    </source>
</evidence>